<evidence type="ECO:0000313" key="2">
    <source>
        <dbReference type="EMBL" id="TFV99151.1"/>
    </source>
</evidence>
<comment type="caution">
    <text evidence="2">The sequence shown here is derived from an EMBL/GenBank/DDBJ whole genome shotgun (WGS) entry which is preliminary data.</text>
</comment>
<dbReference type="Proteomes" id="UP000298127">
    <property type="component" value="Unassembled WGS sequence"/>
</dbReference>
<dbReference type="AlphaFoldDB" id="A0A4Y9R3H3"/>
<feature type="region of interest" description="Disordered" evidence="1">
    <location>
        <begin position="74"/>
        <end position="105"/>
    </location>
</feature>
<gene>
    <name evidence="2" type="ORF">E4M00_06545</name>
</gene>
<keyword evidence="3" id="KW-1185">Reference proteome</keyword>
<name>A0A4Y9R3H3_9MICO</name>
<evidence type="ECO:0000313" key="3">
    <source>
        <dbReference type="Proteomes" id="UP000298127"/>
    </source>
</evidence>
<dbReference type="EMBL" id="SPQZ01000002">
    <property type="protein sequence ID" value="TFV99151.1"/>
    <property type="molecule type" value="Genomic_DNA"/>
</dbReference>
<reference evidence="2 3" key="1">
    <citation type="journal article" date="2018" name="J. Microbiol.">
        <title>Leifsonia flava sp. nov., a novel actinobacterium isolated from the rhizosphere of Aquilegia viridiflora.</title>
        <authorList>
            <person name="Cai Y."/>
            <person name="Tao W.Z."/>
            <person name="Ma Y.J."/>
            <person name="Cheng J."/>
            <person name="Zhang M.Y."/>
            <person name="Zhang Y.X."/>
        </authorList>
    </citation>
    <scope>NUCLEOTIDE SEQUENCE [LARGE SCALE GENOMIC DNA]</scope>
    <source>
        <strain evidence="2 3">SYP-B2174</strain>
    </source>
</reference>
<organism evidence="2 3">
    <name type="scientific">Orlajensenia leifsoniae</name>
    <dbReference type="NCBI Taxonomy" id="2561933"/>
    <lineage>
        <taxon>Bacteria</taxon>
        <taxon>Bacillati</taxon>
        <taxon>Actinomycetota</taxon>
        <taxon>Actinomycetes</taxon>
        <taxon>Micrococcales</taxon>
        <taxon>Microbacteriaceae</taxon>
        <taxon>Orlajensenia</taxon>
    </lineage>
</organism>
<evidence type="ECO:0000256" key="1">
    <source>
        <dbReference type="SAM" id="MobiDB-lite"/>
    </source>
</evidence>
<accession>A0A4Y9R3H3</accession>
<dbReference type="RefSeq" id="WP_135119626.1">
    <property type="nucleotide sequence ID" value="NZ_SPQZ01000002.1"/>
</dbReference>
<protein>
    <submittedName>
        <fullName evidence="2">Uncharacterized protein</fullName>
    </submittedName>
</protein>
<sequence>MVKEDARRKENGYAHFFEWVDSKLSPAFGESAPVAYGDAERPAAQSECPICGHVMAEHQIERSTLNTVVECPTGERLPLKPDNEPLDEFGMPASAERREKVARRH</sequence>
<proteinExistence type="predicted"/>